<dbReference type="AlphaFoldDB" id="A0A087TUN7"/>
<dbReference type="Proteomes" id="UP000054359">
    <property type="component" value="Unassembled WGS sequence"/>
</dbReference>
<dbReference type="SUPFAM" id="SSF57756">
    <property type="entry name" value="Retrovirus zinc finger-like domains"/>
    <property type="match status" value="1"/>
</dbReference>
<dbReference type="GO" id="GO:0008270">
    <property type="term" value="F:zinc ion binding"/>
    <property type="evidence" value="ECO:0007669"/>
    <property type="project" value="InterPro"/>
</dbReference>
<name>A0A087TUN7_STEMI</name>
<gene>
    <name evidence="1" type="ORF">X975_06063</name>
</gene>
<evidence type="ECO:0008006" key="3">
    <source>
        <dbReference type="Google" id="ProtNLM"/>
    </source>
</evidence>
<protein>
    <recommendedName>
        <fullName evidence="3">CCHC-type domain-containing protein</fullName>
    </recommendedName>
</protein>
<sequence>MQLTRNAVKKPTETLQELAKDVEMPSHLAFVECPRETREILPLQYFIDGIRCPEIEKALRMADVKDLKSSSMYAVKFEAAQQAARRDRHPVRAAHIQQPVDQMTAHLDDLTRKLNALTRNTGDKKPTVKCWNCCAERHIRRNCRTPQGTDVKTEPIKKEGN</sequence>
<reference evidence="1 2" key="1">
    <citation type="submission" date="2013-11" db="EMBL/GenBank/DDBJ databases">
        <title>Genome sequencing of Stegodyphus mimosarum.</title>
        <authorList>
            <person name="Bechsgaard J."/>
        </authorList>
    </citation>
    <scope>NUCLEOTIDE SEQUENCE [LARGE SCALE GENOMIC DNA]</scope>
</reference>
<dbReference type="EMBL" id="KK116807">
    <property type="protein sequence ID" value="KFM68826.1"/>
    <property type="molecule type" value="Genomic_DNA"/>
</dbReference>
<keyword evidence="2" id="KW-1185">Reference proteome</keyword>
<evidence type="ECO:0000313" key="1">
    <source>
        <dbReference type="EMBL" id="KFM68826.1"/>
    </source>
</evidence>
<dbReference type="InterPro" id="IPR036875">
    <property type="entry name" value="Znf_CCHC_sf"/>
</dbReference>
<dbReference type="OMA" id="VECPRET"/>
<accession>A0A087TUN7</accession>
<proteinExistence type="predicted"/>
<organism evidence="1 2">
    <name type="scientific">Stegodyphus mimosarum</name>
    <name type="common">African social velvet spider</name>
    <dbReference type="NCBI Taxonomy" id="407821"/>
    <lineage>
        <taxon>Eukaryota</taxon>
        <taxon>Metazoa</taxon>
        <taxon>Ecdysozoa</taxon>
        <taxon>Arthropoda</taxon>
        <taxon>Chelicerata</taxon>
        <taxon>Arachnida</taxon>
        <taxon>Araneae</taxon>
        <taxon>Araneomorphae</taxon>
        <taxon>Entelegynae</taxon>
        <taxon>Eresoidea</taxon>
        <taxon>Eresidae</taxon>
        <taxon>Stegodyphus</taxon>
    </lineage>
</organism>
<feature type="non-terminal residue" evidence="1">
    <location>
        <position position="161"/>
    </location>
</feature>
<dbReference type="OrthoDB" id="2277233at2759"/>
<dbReference type="GO" id="GO:0003676">
    <property type="term" value="F:nucleic acid binding"/>
    <property type="evidence" value="ECO:0007669"/>
    <property type="project" value="InterPro"/>
</dbReference>
<evidence type="ECO:0000313" key="2">
    <source>
        <dbReference type="Proteomes" id="UP000054359"/>
    </source>
</evidence>